<organism evidence="1 2">
    <name type="scientific">Hungatella hathewayi</name>
    <dbReference type="NCBI Taxonomy" id="154046"/>
    <lineage>
        <taxon>Bacteria</taxon>
        <taxon>Bacillati</taxon>
        <taxon>Bacillota</taxon>
        <taxon>Clostridia</taxon>
        <taxon>Lachnospirales</taxon>
        <taxon>Lachnospiraceae</taxon>
        <taxon>Hungatella</taxon>
    </lineage>
</organism>
<dbReference type="Proteomes" id="UP001055091">
    <property type="component" value="Unassembled WGS sequence"/>
</dbReference>
<proteinExistence type="predicted"/>
<gene>
    <name evidence="1" type="ORF">CE91St55_43120</name>
</gene>
<protein>
    <submittedName>
        <fullName evidence="1">Uncharacterized protein</fullName>
    </submittedName>
</protein>
<name>A0AA37JNW2_9FIRM</name>
<sequence>MQKQIAEPICRAVTLREKDVKVMAEENWESCEDAEEWKRMEEMGK</sequence>
<dbReference type="AlphaFoldDB" id="A0AA37JNW2"/>
<comment type="caution">
    <text evidence="1">The sequence shown here is derived from an EMBL/GenBank/DDBJ whole genome shotgun (WGS) entry which is preliminary data.</text>
</comment>
<evidence type="ECO:0000313" key="1">
    <source>
        <dbReference type="EMBL" id="GKH02331.1"/>
    </source>
</evidence>
<accession>A0AA37JNW2</accession>
<reference evidence="1" key="1">
    <citation type="submission" date="2022-01" db="EMBL/GenBank/DDBJ databases">
        <title>Novel bile acid biosynthetic pathways are enriched in the microbiome of centenarians.</title>
        <authorList>
            <person name="Sato Y."/>
            <person name="Atarashi K."/>
            <person name="Plichta R.D."/>
            <person name="Arai Y."/>
            <person name="Sasajima S."/>
            <person name="Kearney M.S."/>
            <person name="Suda W."/>
            <person name="Takeshita K."/>
            <person name="Sasaki T."/>
            <person name="Okamoto S."/>
            <person name="Skelly N.A."/>
            <person name="Okamura Y."/>
            <person name="Vlamakis H."/>
            <person name="Li Y."/>
            <person name="Tanoue T."/>
            <person name="Takei H."/>
            <person name="Nittono H."/>
            <person name="Narushima S."/>
            <person name="Irie J."/>
            <person name="Itoh H."/>
            <person name="Moriya K."/>
            <person name="Sugiura Y."/>
            <person name="Suematsu M."/>
            <person name="Moritoki N."/>
            <person name="Shibata S."/>
            <person name="Littman R.D."/>
            <person name="Fischbach A.M."/>
            <person name="Uwamino Y."/>
            <person name="Inoue T."/>
            <person name="Honda A."/>
            <person name="Hattori M."/>
            <person name="Murai T."/>
            <person name="Xavier J.R."/>
            <person name="Hirose N."/>
            <person name="Honda K."/>
        </authorList>
    </citation>
    <scope>NUCLEOTIDE SEQUENCE</scope>
    <source>
        <strain evidence="1">CE91-St55</strain>
    </source>
</reference>
<evidence type="ECO:0000313" key="2">
    <source>
        <dbReference type="Proteomes" id="UP001055091"/>
    </source>
</evidence>
<dbReference type="EMBL" id="BQNJ01000002">
    <property type="protein sequence ID" value="GKH02331.1"/>
    <property type="molecule type" value="Genomic_DNA"/>
</dbReference>